<name>A0A7V4WU42_CALAY</name>
<dbReference type="InterPro" id="IPR057699">
    <property type="entry name" value="DUF7939"/>
</dbReference>
<evidence type="ECO:0000256" key="1">
    <source>
        <dbReference type="SAM" id="SignalP"/>
    </source>
</evidence>
<feature type="signal peptide" evidence="1">
    <location>
        <begin position="1"/>
        <end position="26"/>
    </location>
</feature>
<gene>
    <name evidence="3" type="ORF">ENK44_03930</name>
</gene>
<dbReference type="PANTHER" id="PTHR40940">
    <property type="entry name" value="PROTEIN BATD-RELATED"/>
    <property type="match status" value="1"/>
</dbReference>
<organism evidence="3">
    <name type="scientific">Caldithrix abyssi</name>
    <dbReference type="NCBI Taxonomy" id="187145"/>
    <lineage>
        <taxon>Bacteria</taxon>
        <taxon>Pseudomonadati</taxon>
        <taxon>Calditrichota</taxon>
        <taxon>Calditrichia</taxon>
        <taxon>Calditrichales</taxon>
        <taxon>Calditrichaceae</taxon>
        <taxon>Caldithrix</taxon>
    </lineage>
</organism>
<dbReference type="Proteomes" id="UP000885779">
    <property type="component" value="Unassembled WGS sequence"/>
</dbReference>
<dbReference type="AlphaFoldDB" id="A0A7V4WU42"/>
<dbReference type="PANTHER" id="PTHR40940:SF1">
    <property type="entry name" value="PROTEIN BATD"/>
    <property type="match status" value="1"/>
</dbReference>
<evidence type="ECO:0000259" key="2">
    <source>
        <dbReference type="Pfam" id="PF25607"/>
    </source>
</evidence>
<accession>A0A7V4WU42</accession>
<feature type="chain" id="PRO_5031510649" description="DUF7939 domain-containing protein" evidence="1">
    <location>
        <begin position="27"/>
        <end position="451"/>
    </location>
</feature>
<dbReference type="EMBL" id="DRQG01000034">
    <property type="protein sequence ID" value="HGY54830.1"/>
    <property type="molecule type" value="Genomic_DNA"/>
</dbReference>
<dbReference type="InterPro" id="IPR025738">
    <property type="entry name" value="BatD"/>
</dbReference>
<evidence type="ECO:0000313" key="3">
    <source>
        <dbReference type="EMBL" id="HGY54830.1"/>
    </source>
</evidence>
<feature type="domain" description="DUF7939" evidence="2">
    <location>
        <begin position="348"/>
        <end position="432"/>
    </location>
</feature>
<sequence length="451" mass="51592">MIPLQFRNRFKRIFTVFLLLPVFVAAQQPGPFIRAEIKPKSKVIIGETVVLEVDILVPTWFSKAPQFPVINVENAITLPPERSMNLTEQIDSESYAGIRREYKIIPQLPGTYYVPSVTVGFYYALENARPSALTTLKTRPFTFTAELPPEARGLSYFIAASRMTASQKRSPQTDTLRVGDALERTLTFKVYDALAMVIPPLAFDSIPGLAVYPHSPIVEDFGGERGSQRIGQRIESVTYIVQDSGRYTLPAVEFSWWNIHRKRLQTARVPAIRFYAQKAPEQAALFPVEQDTLTAEGEAADELDYTKMTILLLSATLILMLFYRLTRRYAPEFKRRYSDYKHQWQESEKACFACLRKACMHNRPRETVQRLLDWTGKIGLHSGLNALFAESADERLVREIQNLMGQVYGKDASKTTWQGRRLYAALKRFRKSYLKKTAGMRRSYLPPLNPL</sequence>
<keyword evidence="1" id="KW-0732">Signal</keyword>
<comment type="caution">
    <text evidence="3">The sequence shown here is derived from an EMBL/GenBank/DDBJ whole genome shotgun (WGS) entry which is preliminary data.</text>
</comment>
<protein>
    <recommendedName>
        <fullName evidence="2">DUF7939 domain-containing protein</fullName>
    </recommendedName>
</protein>
<reference evidence="3" key="1">
    <citation type="journal article" date="2020" name="mSystems">
        <title>Genome- and Community-Level Interaction Insights into Carbon Utilization and Element Cycling Functions of Hydrothermarchaeota in Hydrothermal Sediment.</title>
        <authorList>
            <person name="Zhou Z."/>
            <person name="Liu Y."/>
            <person name="Xu W."/>
            <person name="Pan J."/>
            <person name="Luo Z.H."/>
            <person name="Li M."/>
        </authorList>
    </citation>
    <scope>NUCLEOTIDE SEQUENCE [LARGE SCALE GENOMIC DNA]</scope>
    <source>
        <strain evidence="3">HyVt-577</strain>
    </source>
</reference>
<dbReference type="Pfam" id="PF25607">
    <property type="entry name" value="DUF7939"/>
    <property type="match status" value="1"/>
</dbReference>
<proteinExistence type="predicted"/>